<feature type="compositionally biased region" description="Polar residues" evidence="1">
    <location>
        <begin position="905"/>
        <end position="932"/>
    </location>
</feature>
<feature type="compositionally biased region" description="Basic and acidic residues" evidence="1">
    <location>
        <begin position="282"/>
        <end position="301"/>
    </location>
</feature>
<dbReference type="Proteomes" id="UP000095280">
    <property type="component" value="Unplaced"/>
</dbReference>
<protein>
    <submittedName>
        <fullName evidence="3">ANK_REP_REGION domain-containing protein</fullName>
    </submittedName>
</protein>
<proteinExistence type="predicted"/>
<reference evidence="3" key="1">
    <citation type="submission" date="2016-11" db="UniProtKB">
        <authorList>
            <consortium name="WormBaseParasite"/>
        </authorList>
    </citation>
    <scope>IDENTIFICATION</scope>
</reference>
<feature type="compositionally biased region" description="Basic and acidic residues" evidence="1">
    <location>
        <begin position="343"/>
        <end position="388"/>
    </location>
</feature>
<evidence type="ECO:0000256" key="1">
    <source>
        <dbReference type="SAM" id="MobiDB-lite"/>
    </source>
</evidence>
<feature type="compositionally biased region" description="Basic and acidic residues" evidence="1">
    <location>
        <begin position="430"/>
        <end position="466"/>
    </location>
</feature>
<evidence type="ECO:0000313" key="3">
    <source>
        <dbReference type="WBParaSite" id="maker-uti_cns_0013092-snap-gene-0.4-mRNA-1"/>
    </source>
</evidence>
<feature type="region of interest" description="Disordered" evidence="1">
    <location>
        <begin position="897"/>
        <end position="979"/>
    </location>
</feature>
<evidence type="ECO:0000313" key="2">
    <source>
        <dbReference type="Proteomes" id="UP000095280"/>
    </source>
</evidence>
<name>A0A1I8IJ38_9PLAT</name>
<dbReference type="WBParaSite" id="maker-uti_cns_0013092-snap-gene-0.4-mRNA-1">
    <property type="protein sequence ID" value="maker-uti_cns_0013092-snap-gene-0.4-mRNA-1"/>
    <property type="gene ID" value="maker-uti_cns_0013092-snap-gene-0.4"/>
</dbReference>
<dbReference type="AlphaFoldDB" id="A0A1I8IJ38"/>
<organism evidence="2 3">
    <name type="scientific">Macrostomum lignano</name>
    <dbReference type="NCBI Taxonomy" id="282301"/>
    <lineage>
        <taxon>Eukaryota</taxon>
        <taxon>Metazoa</taxon>
        <taxon>Spiralia</taxon>
        <taxon>Lophotrochozoa</taxon>
        <taxon>Platyhelminthes</taxon>
        <taxon>Rhabditophora</taxon>
        <taxon>Macrostomorpha</taxon>
        <taxon>Macrostomida</taxon>
        <taxon>Macrostomidae</taxon>
        <taxon>Macrostomum</taxon>
    </lineage>
</organism>
<feature type="compositionally biased region" description="Basic and acidic residues" evidence="1">
    <location>
        <begin position="251"/>
        <end position="270"/>
    </location>
</feature>
<feature type="region of interest" description="Disordered" evidence="1">
    <location>
        <begin position="216"/>
        <end position="472"/>
    </location>
</feature>
<accession>A0A1I8IJ38</accession>
<keyword evidence="2" id="KW-1185">Reference proteome</keyword>
<sequence length="1007" mass="109792">SCDLLLRSGQLVFVIAELPGRLPLLLQLIGVHSASIGPLQIVLELLHLQGGGTEGQFLLGLHCGQFVQSAAQFPLQAGSRQRLYPLGQLPWQQESGAGVSVAMVNRRFGFDVGGDGVKFAQQHAVGLGDQLISLLQLPPHVLALFPVGLLGVFQLVSQQGGFVRQHLLLAGQLRVAAQRPLVLSLHGGQLLPQLRQGVQTIGGVAGLLLSTLKSLARRPAPPPPRFDEEVDAGKKRSASRDAVRSGKKRSASRDTSKKRSTFRDTRKIEALRLQGRRSKRSASRDAGKMRSTFRDTRKIEALRLQGRRSKRSASRDAGKMRSASRPRDAGKMRSASGTPMRSASRDAGKMRSASRDAGKMRSASRDGKMRSASRDAGKMRSASRDAGKMRSASRDAGIPVRSKRSASRDTGKKRSASRDAGIPVRSKRSASRDTGKMRSDSRDAGKMRSASRDAGKMRSASRDAGKMRSASRDTMALSGTLVFSEKLESSSHEVSGYDDDERLTKKWIGDGFRSKKWLGDGFRSKKWIGDGFRSKKWIGDGFRSKKWLGDGFRSKKWIGDGFRSKKWIGDGFRSKKWLGDGFRSKKWIGDGFRSKKWIGDGFRSKKWLGDGFRSKKWIAGVGHPMQPSGQRVHSVAGFAGQHQRSRQGVGAKRRANNGTSHGGDGVRVAAEGNSEGQAVEQALLLLPLLNAERFINARILVARRLPFGYQRMAVGTLRSAVTSVPRAPATARASSSTADEAGCFPRNSFTWRIADVTKLRLREGRKPCQRLPPLLRASRTVCKLTGCSRLTCPRRRRRSAAPVARPSHEPRPGQGQRIGMSDPGGQVHLLGVRSRRSRSTDQTQRGGPHRAPVAIATAPLEQSRRRAKWIGEVGVSKVFKDAASGRAVATVGGLEASVSERASDAGSTRPRQSTSDSQTALVSAVSSVYTSGQRRQRRRSRMLASNASQTVRKLDRRGENSNWAPRQSPAKAASRQPRNLAHGIIRKSGLGTPEPLQCRNISMAAVR</sequence>
<feature type="region of interest" description="Disordered" evidence="1">
    <location>
        <begin position="641"/>
        <end position="667"/>
    </location>
</feature>
<feature type="compositionally biased region" description="Basic and acidic residues" evidence="1">
    <location>
        <begin position="225"/>
        <end position="244"/>
    </location>
</feature>
<feature type="region of interest" description="Disordered" evidence="1">
    <location>
        <begin position="794"/>
        <end position="859"/>
    </location>
</feature>
<feature type="compositionally biased region" description="Basic and acidic residues" evidence="1">
    <location>
        <begin position="313"/>
        <end position="331"/>
    </location>
</feature>